<name>A0A8C2YY66_CYCLU</name>
<dbReference type="GO" id="GO:0070525">
    <property type="term" value="P:tRNA threonylcarbamoyladenosine metabolic process"/>
    <property type="evidence" value="ECO:0007669"/>
    <property type="project" value="TreeGrafter"/>
</dbReference>
<evidence type="ECO:0000256" key="1">
    <source>
        <dbReference type="ARBA" id="ARBA00012513"/>
    </source>
</evidence>
<comment type="catalytic activity">
    <reaction evidence="6">
        <text>L-threonyl-[protein] + ATP = O-phospho-L-threonyl-[protein] + ADP + H(+)</text>
        <dbReference type="Rhea" id="RHEA:46608"/>
        <dbReference type="Rhea" id="RHEA-COMP:11060"/>
        <dbReference type="Rhea" id="RHEA-COMP:11605"/>
        <dbReference type="ChEBI" id="CHEBI:15378"/>
        <dbReference type="ChEBI" id="CHEBI:30013"/>
        <dbReference type="ChEBI" id="CHEBI:30616"/>
        <dbReference type="ChEBI" id="CHEBI:61977"/>
        <dbReference type="ChEBI" id="CHEBI:456216"/>
        <dbReference type="EC" id="2.7.11.1"/>
    </reaction>
</comment>
<dbReference type="GO" id="GO:0004674">
    <property type="term" value="F:protein serine/threonine kinase activity"/>
    <property type="evidence" value="ECO:0007669"/>
    <property type="project" value="UniProtKB-EC"/>
</dbReference>
<organism evidence="8 9">
    <name type="scientific">Cyclopterus lumpus</name>
    <name type="common">Lumpsucker</name>
    <dbReference type="NCBI Taxonomy" id="8103"/>
    <lineage>
        <taxon>Eukaryota</taxon>
        <taxon>Metazoa</taxon>
        <taxon>Chordata</taxon>
        <taxon>Craniata</taxon>
        <taxon>Vertebrata</taxon>
        <taxon>Euteleostomi</taxon>
        <taxon>Actinopterygii</taxon>
        <taxon>Neopterygii</taxon>
        <taxon>Teleostei</taxon>
        <taxon>Neoteleostei</taxon>
        <taxon>Acanthomorphata</taxon>
        <taxon>Eupercaria</taxon>
        <taxon>Perciformes</taxon>
        <taxon>Cottioidei</taxon>
        <taxon>Cottales</taxon>
        <taxon>Cyclopteridae</taxon>
        <taxon>Cyclopterus</taxon>
    </lineage>
</organism>
<evidence type="ECO:0000313" key="8">
    <source>
        <dbReference type="Ensembl" id="ENSCLMP00005006053.1"/>
    </source>
</evidence>
<sequence>GFLGKPTIKLTHRRTVQEVRSILRCRRSRHICPFSLLVDYTYHCIFLEEIVGSSTVRDHIAATRQSDCSKELGGWLRGWARSWPKCTTRTPQPGGRGIRAVPHRLRPDSVCKAAEELQTAASKKSSEVIKKLDEVRLRGRKRSMLG</sequence>
<evidence type="ECO:0000256" key="5">
    <source>
        <dbReference type="ARBA" id="ARBA00022840"/>
    </source>
</evidence>
<protein>
    <recommendedName>
        <fullName evidence="1">non-specific serine/threonine protein kinase</fullName>
        <ecNumber evidence="1">2.7.11.1</ecNumber>
    </recommendedName>
</protein>
<dbReference type="PANTHER" id="PTHR12209">
    <property type="entry name" value="NON-SPECIFIC SERINE/THREONINE PROTEIN KINASE"/>
    <property type="match status" value="1"/>
</dbReference>
<dbReference type="GO" id="GO:0000408">
    <property type="term" value="C:EKC/KEOPS complex"/>
    <property type="evidence" value="ECO:0007669"/>
    <property type="project" value="TreeGrafter"/>
</dbReference>
<dbReference type="Proteomes" id="UP000694565">
    <property type="component" value="Unplaced"/>
</dbReference>
<keyword evidence="9" id="KW-1185">Reference proteome</keyword>
<evidence type="ECO:0000313" key="9">
    <source>
        <dbReference type="Proteomes" id="UP000694565"/>
    </source>
</evidence>
<keyword evidence="4" id="KW-0418">Kinase</keyword>
<evidence type="ECO:0000256" key="7">
    <source>
        <dbReference type="ARBA" id="ARBA00048679"/>
    </source>
</evidence>
<dbReference type="AlphaFoldDB" id="A0A8C2YY66"/>
<reference evidence="8" key="1">
    <citation type="submission" date="2025-08" db="UniProtKB">
        <authorList>
            <consortium name="Ensembl"/>
        </authorList>
    </citation>
    <scope>IDENTIFICATION</scope>
</reference>
<proteinExistence type="predicted"/>
<accession>A0A8C2YY66</accession>
<evidence type="ECO:0000256" key="2">
    <source>
        <dbReference type="ARBA" id="ARBA00022679"/>
    </source>
</evidence>
<dbReference type="GO" id="GO:0005634">
    <property type="term" value="C:nucleus"/>
    <property type="evidence" value="ECO:0007669"/>
    <property type="project" value="TreeGrafter"/>
</dbReference>
<dbReference type="GO" id="GO:0005524">
    <property type="term" value="F:ATP binding"/>
    <property type="evidence" value="ECO:0007669"/>
    <property type="project" value="UniProtKB-KW"/>
</dbReference>
<dbReference type="GO" id="GO:0005829">
    <property type="term" value="C:cytosol"/>
    <property type="evidence" value="ECO:0007669"/>
    <property type="project" value="TreeGrafter"/>
</dbReference>
<keyword evidence="3" id="KW-0547">Nucleotide-binding</keyword>
<dbReference type="Ensembl" id="ENSCLMT00005006528.1">
    <property type="protein sequence ID" value="ENSCLMP00005006053.1"/>
    <property type="gene ID" value="ENSCLMG00005003391.1"/>
</dbReference>
<evidence type="ECO:0000256" key="6">
    <source>
        <dbReference type="ARBA" id="ARBA00047899"/>
    </source>
</evidence>
<reference evidence="8" key="2">
    <citation type="submission" date="2025-09" db="UniProtKB">
        <authorList>
            <consortium name="Ensembl"/>
        </authorList>
    </citation>
    <scope>IDENTIFICATION</scope>
</reference>
<comment type="catalytic activity">
    <reaction evidence="7">
        <text>L-seryl-[protein] + ATP = O-phospho-L-seryl-[protein] + ADP + H(+)</text>
        <dbReference type="Rhea" id="RHEA:17989"/>
        <dbReference type="Rhea" id="RHEA-COMP:9863"/>
        <dbReference type="Rhea" id="RHEA-COMP:11604"/>
        <dbReference type="ChEBI" id="CHEBI:15378"/>
        <dbReference type="ChEBI" id="CHEBI:29999"/>
        <dbReference type="ChEBI" id="CHEBI:30616"/>
        <dbReference type="ChEBI" id="CHEBI:83421"/>
        <dbReference type="ChEBI" id="CHEBI:456216"/>
        <dbReference type="EC" id="2.7.11.1"/>
    </reaction>
</comment>
<evidence type="ECO:0000256" key="3">
    <source>
        <dbReference type="ARBA" id="ARBA00022741"/>
    </source>
</evidence>
<dbReference type="EC" id="2.7.11.1" evidence="1"/>
<keyword evidence="5" id="KW-0067">ATP-binding</keyword>
<dbReference type="PANTHER" id="PTHR12209:SF0">
    <property type="entry name" value="EKC_KEOPS COMPLEX SUBUNIT TP53RK"/>
    <property type="match status" value="1"/>
</dbReference>
<evidence type="ECO:0000256" key="4">
    <source>
        <dbReference type="ARBA" id="ARBA00022777"/>
    </source>
</evidence>
<keyword evidence="2" id="KW-0808">Transferase</keyword>